<keyword evidence="1" id="KW-1133">Transmembrane helix</keyword>
<keyword evidence="1" id="KW-0472">Membrane</keyword>
<gene>
    <name evidence="2" type="ORF">VPR01S_13_00650</name>
</gene>
<comment type="caution">
    <text evidence="2">The sequence shown here is derived from an EMBL/GenBank/DDBJ whole genome shotgun (WGS) entry which is preliminary data.</text>
</comment>
<dbReference type="STRING" id="1219065.VPR01S_13_00650"/>
<dbReference type="EMBL" id="BATJ01000013">
    <property type="protein sequence ID" value="GAD68401.1"/>
    <property type="molecule type" value="Genomic_DNA"/>
</dbReference>
<protein>
    <recommendedName>
        <fullName evidence="4">Flp family type IVb pilin</fullName>
    </recommendedName>
</protein>
<name>U2ZKY9_VIBPR</name>
<reference evidence="2 3" key="1">
    <citation type="submission" date="2013-09" db="EMBL/GenBank/DDBJ databases">
        <title>Whole genome shotgun sequence of Vibrio proteolyticus NBRC 13287.</title>
        <authorList>
            <person name="Isaki S."/>
            <person name="Hosoyama A."/>
            <person name="Numata M."/>
            <person name="Hashimoto M."/>
            <person name="Hosoyama Y."/>
            <person name="Tsuchikane K."/>
            <person name="Noguchi M."/>
            <person name="Hirakata S."/>
            <person name="Ichikawa N."/>
            <person name="Ohji S."/>
            <person name="Yamazoe A."/>
            <person name="Fujita N."/>
        </authorList>
    </citation>
    <scope>NUCLEOTIDE SEQUENCE [LARGE SCALE GENOMIC DNA]</scope>
    <source>
        <strain evidence="2 3">NBRC 13287</strain>
    </source>
</reference>
<dbReference type="AlphaFoldDB" id="U2ZKY9"/>
<evidence type="ECO:0008006" key="4">
    <source>
        <dbReference type="Google" id="ProtNLM"/>
    </source>
</evidence>
<evidence type="ECO:0000313" key="2">
    <source>
        <dbReference type="EMBL" id="GAD68401.1"/>
    </source>
</evidence>
<sequence length="72" mass="7610">MNGINHYTTQLWCKLSAFIRDDKGASGIEYAIIATIAAVAIALFAAGDDNIADRIAAILQSVKDAMPTTVTP</sequence>
<feature type="transmembrane region" description="Helical" evidence="1">
    <location>
        <begin position="28"/>
        <end position="46"/>
    </location>
</feature>
<organism evidence="2 3">
    <name type="scientific">Vibrio proteolyticus NBRC 13287</name>
    <dbReference type="NCBI Taxonomy" id="1219065"/>
    <lineage>
        <taxon>Bacteria</taxon>
        <taxon>Pseudomonadati</taxon>
        <taxon>Pseudomonadota</taxon>
        <taxon>Gammaproteobacteria</taxon>
        <taxon>Vibrionales</taxon>
        <taxon>Vibrionaceae</taxon>
        <taxon>Vibrio</taxon>
    </lineage>
</organism>
<accession>U2ZKY9</accession>
<keyword evidence="1" id="KW-0812">Transmembrane</keyword>
<keyword evidence="3" id="KW-1185">Reference proteome</keyword>
<dbReference type="eggNOG" id="ENOG5031PUK">
    <property type="taxonomic scope" value="Bacteria"/>
</dbReference>
<dbReference type="Proteomes" id="UP000016570">
    <property type="component" value="Unassembled WGS sequence"/>
</dbReference>
<evidence type="ECO:0000256" key="1">
    <source>
        <dbReference type="SAM" id="Phobius"/>
    </source>
</evidence>
<evidence type="ECO:0000313" key="3">
    <source>
        <dbReference type="Proteomes" id="UP000016570"/>
    </source>
</evidence>
<proteinExistence type="predicted"/>
<dbReference type="RefSeq" id="WP_021706372.1">
    <property type="nucleotide sequence ID" value="NZ_BATJ01000013.1"/>
</dbReference>